<keyword evidence="1" id="KW-0472">Membrane</keyword>
<feature type="transmembrane region" description="Helical" evidence="1">
    <location>
        <begin position="20"/>
        <end position="41"/>
    </location>
</feature>
<keyword evidence="1" id="KW-0812">Transmembrane</keyword>
<keyword evidence="3" id="KW-1185">Reference proteome</keyword>
<dbReference type="Proteomes" id="UP000593572">
    <property type="component" value="Unassembled WGS sequence"/>
</dbReference>
<evidence type="ECO:0000256" key="1">
    <source>
        <dbReference type="SAM" id="Phobius"/>
    </source>
</evidence>
<gene>
    <name evidence="2" type="ORF">Golob_007369</name>
</gene>
<evidence type="ECO:0000313" key="2">
    <source>
        <dbReference type="EMBL" id="MBA0562314.1"/>
    </source>
</evidence>
<comment type="caution">
    <text evidence="2">The sequence shown here is derived from an EMBL/GenBank/DDBJ whole genome shotgun (WGS) entry which is preliminary data.</text>
</comment>
<dbReference type="AlphaFoldDB" id="A0A7J8MC91"/>
<evidence type="ECO:0000313" key="3">
    <source>
        <dbReference type="Proteomes" id="UP000593572"/>
    </source>
</evidence>
<proteinExistence type="predicted"/>
<protein>
    <submittedName>
        <fullName evidence="2">Uncharacterized protein</fullName>
    </submittedName>
</protein>
<keyword evidence="1" id="KW-1133">Transmembrane helix</keyword>
<sequence>MERYWVNFFMLLELSLKRKAFLMGFGLLSIMVLVPVNRFIIFTCMS</sequence>
<dbReference type="EMBL" id="JABEZX010000008">
    <property type="protein sequence ID" value="MBA0562314.1"/>
    <property type="molecule type" value="Genomic_DNA"/>
</dbReference>
<accession>A0A7J8MC91</accession>
<reference evidence="2 3" key="1">
    <citation type="journal article" date="2019" name="Genome Biol. Evol.">
        <title>Insights into the evolution of the New World diploid cottons (Gossypium, subgenus Houzingenia) based on genome sequencing.</title>
        <authorList>
            <person name="Grover C.E."/>
            <person name="Arick M.A. 2nd"/>
            <person name="Thrash A."/>
            <person name="Conover J.L."/>
            <person name="Sanders W.S."/>
            <person name="Peterson D.G."/>
            <person name="Frelichowski J.E."/>
            <person name="Scheffler J.A."/>
            <person name="Scheffler B.E."/>
            <person name="Wendel J.F."/>
        </authorList>
    </citation>
    <scope>NUCLEOTIDE SEQUENCE [LARGE SCALE GENOMIC DNA]</scope>
    <source>
        <strain evidence="2">157</strain>
        <tissue evidence="2">Leaf</tissue>
    </source>
</reference>
<organism evidence="2 3">
    <name type="scientific">Gossypium lobatum</name>
    <dbReference type="NCBI Taxonomy" id="34289"/>
    <lineage>
        <taxon>Eukaryota</taxon>
        <taxon>Viridiplantae</taxon>
        <taxon>Streptophyta</taxon>
        <taxon>Embryophyta</taxon>
        <taxon>Tracheophyta</taxon>
        <taxon>Spermatophyta</taxon>
        <taxon>Magnoliopsida</taxon>
        <taxon>eudicotyledons</taxon>
        <taxon>Gunneridae</taxon>
        <taxon>Pentapetalae</taxon>
        <taxon>rosids</taxon>
        <taxon>malvids</taxon>
        <taxon>Malvales</taxon>
        <taxon>Malvaceae</taxon>
        <taxon>Malvoideae</taxon>
        <taxon>Gossypium</taxon>
    </lineage>
</organism>
<name>A0A7J8MC91_9ROSI</name>